<dbReference type="Gene3D" id="3.30.1150.10">
    <property type="match status" value="1"/>
</dbReference>
<name>A0AAU7ZS08_9BACT</name>
<dbReference type="Pfam" id="PF03544">
    <property type="entry name" value="TonB_C"/>
    <property type="match status" value="1"/>
</dbReference>
<reference evidence="2" key="2">
    <citation type="journal article" date="2024" name="Environ. Microbiol.">
        <title>Genome analysis and description of Tunturibacter gen. nov. expands the diversity of Terriglobia in tundra soils.</title>
        <authorList>
            <person name="Messyasz A."/>
            <person name="Mannisto M.K."/>
            <person name="Kerkhof L.J."/>
            <person name="Haggblom M.M."/>
        </authorList>
    </citation>
    <scope>NUCLEOTIDE SEQUENCE</scope>
    <source>
        <strain evidence="2">X5P6</strain>
    </source>
</reference>
<evidence type="ECO:0000313" key="2">
    <source>
        <dbReference type="EMBL" id="XCB33732.1"/>
    </source>
</evidence>
<feature type="domain" description="TonB C-terminal" evidence="1">
    <location>
        <begin position="10"/>
        <end position="81"/>
    </location>
</feature>
<reference evidence="2" key="1">
    <citation type="submission" date="2023-08" db="EMBL/GenBank/DDBJ databases">
        <authorList>
            <person name="Messyasz A."/>
            <person name="Mannisto M.K."/>
            <person name="Kerkhof L.J."/>
            <person name="Haggblom M."/>
        </authorList>
    </citation>
    <scope>NUCLEOTIDE SEQUENCE</scope>
    <source>
        <strain evidence="2">X5P6</strain>
    </source>
</reference>
<dbReference type="KEGG" id="tpsc:RBB77_02265"/>
<proteinExistence type="predicted"/>
<protein>
    <submittedName>
        <fullName evidence="2">Energy transducer TonB</fullName>
    </submittedName>
</protein>
<dbReference type="RefSeq" id="WP_353064576.1">
    <property type="nucleotide sequence ID" value="NZ_CP132942.1"/>
</dbReference>
<dbReference type="InterPro" id="IPR037682">
    <property type="entry name" value="TonB_C"/>
</dbReference>
<accession>A0AAU7ZS08</accession>
<evidence type="ECO:0000259" key="1">
    <source>
        <dbReference type="Pfam" id="PF03544"/>
    </source>
</evidence>
<sequence>MAKRLDHVVAPKLPEGAIKKCSNAMVILKVAVDEKGKVSDAEFVSGYDELKDSAMVAIKEWTYKPYEKHGHAIAVRTSVSIFYLGDGESFPVYMPDGKGGVKGGNMIPLPPGCGSGPVIKRTPS</sequence>
<dbReference type="GO" id="GO:0055085">
    <property type="term" value="P:transmembrane transport"/>
    <property type="evidence" value="ECO:0007669"/>
    <property type="project" value="InterPro"/>
</dbReference>
<organism evidence="2">
    <name type="scientific">Tunturiibacter psychrotolerans</name>
    <dbReference type="NCBI Taxonomy" id="3069686"/>
    <lineage>
        <taxon>Bacteria</taxon>
        <taxon>Pseudomonadati</taxon>
        <taxon>Acidobacteriota</taxon>
        <taxon>Terriglobia</taxon>
        <taxon>Terriglobales</taxon>
        <taxon>Acidobacteriaceae</taxon>
        <taxon>Tunturiibacter</taxon>
    </lineage>
</organism>
<dbReference type="SUPFAM" id="SSF74653">
    <property type="entry name" value="TolA/TonB C-terminal domain"/>
    <property type="match status" value="1"/>
</dbReference>
<dbReference type="EMBL" id="CP132942">
    <property type="protein sequence ID" value="XCB33732.1"/>
    <property type="molecule type" value="Genomic_DNA"/>
</dbReference>
<dbReference type="AlphaFoldDB" id="A0AAU7ZS08"/>
<gene>
    <name evidence="2" type="ORF">RBB77_02265</name>
</gene>